<dbReference type="InParanoid" id="A2DRA7"/>
<dbReference type="EMBL" id="DS113235">
    <property type="protein sequence ID" value="EAY17033.1"/>
    <property type="molecule type" value="Genomic_DNA"/>
</dbReference>
<sequence length="82" mass="9047">MIFALLKTIPSNVSHPGCPDIYELPPEPGVLNSEDELNPPLYPPPLPPFPSHLQTALIVPFLPSEPIPTSFPKDWLAPREIV</sequence>
<protein>
    <submittedName>
        <fullName evidence="1">Uncharacterized protein</fullName>
    </submittedName>
</protein>
<accession>A2DRA7</accession>
<evidence type="ECO:0000313" key="1">
    <source>
        <dbReference type="EMBL" id="EAY17033.1"/>
    </source>
</evidence>
<dbReference type="AlphaFoldDB" id="A2DRA7"/>
<dbReference type="KEGG" id="tva:4775047"/>
<proteinExistence type="predicted"/>
<evidence type="ECO:0000313" key="2">
    <source>
        <dbReference type="Proteomes" id="UP000001542"/>
    </source>
</evidence>
<reference evidence="1" key="1">
    <citation type="submission" date="2006-10" db="EMBL/GenBank/DDBJ databases">
        <authorList>
            <person name="Amadeo P."/>
            <person name="Zhao Q."/>
            <person name="Wortman J."/>
            <person name="Fraser-Liggett C."/>
            <person name="Carlton J."/>
        </authorList>
    </citation>
    <scope>NUCLEOTIDE SEQUENCE</scope>
    <source>
        <strain evidence="1">G3</strain>
    </source>
</reference>
<organism evidence="1 2">
    <name type="scientific">Trichomonas vaginalis (strain ATCC PRA-98 / G3)</name>
    <dbReference type="NCBI Taxonomy" id="412133"/>
    <lineage>
        <taxon>Eukaryota</taxon>
        <taxon>Metamonada</taxon>
        <taxon>Parabasalia</taxon>
        <taxon>Trichomonadida</taxon>
        <taxon>Trichomonadidae</taxon>
        <taxon>Trichomonas</taxon>
    </lineage>
</organism>
<reference evidence="1" key="2">
    <citation type="journal article" date="2007" name="Science">
        <title>Draft genome sequence of the sexually transmitted pathogen Trichomonas vaginalis.</title>
        <authorList>
            <person name="Carlton J.M."/>
            <person name="Hirt R.P."/>
            <person name="Silva J.C."/>
            <person name="Delcher A.L."/>
            <person name="Schatz M."/>
            <person name="Zhao Q."/>
            <person name="Wortman J.R."/>
            <person name="Bidwell S.L."/>
            <person name="Alsmark U.C.M."/>
            <person name="Besteiro S."/>
            <person name="Sicheritz-Ponten T."/>
            <person name="Noel C.J."/>
            <person name="Dacks J.B."/>
            <person name="Foster P.G."/>
            <person name="Simillion C."/>
            <person name="Van de Peer Y."/>
            <person name="Miranda-Saavedra D."/>
            <person name="Barton G.J."/>
            <person name="Westrop G.D."/>
            <person name="Mueller S."/>
            <person name="Dessi D."/>
            <person name="Fiori P.L."/>
            <person name="Ren Q."/>
            <person name="Paulsen I."/>
            <person name="Zhang H."/>
            <person name="Bastida-Corcuera F.D."/>
            <person name="Simoes-Barbosa A."/>
            <person name="Brown M.T."/>
            <person name="Hayes R.D."/>
            <person name="Mukherjee M."/>
            <person name="Okumura C.Y."/>
            <person name="Schneider R."/>
            <person name="Smith A.J."/>
            <person name="Vanacova S."/>
            <person name="Villalvazo M."/>
            <person name="Haas B.J."/>
            <person name="Pertea M."/>
            <person name="Feldblyum T.V."/>
            <person name="Utterback T.R."/>
            <person name="Shu C.L."/>
            <person name="Osoegawa K."/>
            <person name="de Jong P.J."/>
            <person name="Hrdy I."/>
            <person name="Horvathova L."/>
            <person name="Zubacova Z."/>
            <person name="Dolezal P."/>
            <person name="Malik S.B."/>
            <person name="Logsdon J.M. Jr."/>
            <person name="Henze K."/>
            <person name="Gupta A."/>
            <person name="Wang C.C."/>
            <person name="Dunne R.L."/>
            <person name="Upcroft J.A."/>
            <person name="Upcroft P."/>
            <person name="White O."/>
            <person name="Salzberg S.L."/>
            <person name="Tang P."/>
            <person name="Chiu C.-H."/>
            <person name="Lee Y.-S."/>
            <person name="Embley T.M."/>
            <person name="Coombs G.H."/>
            <person name="Mottram J.C."/>
            <person name="Tachezy J."/>
            <person name="Fraser-Liggett C.M."/>
            <person name="Johnson P.J."/>
        </authorList>
    </citation>
    <scope>NUCLEOTIDE SEQUENCE [LARGE SCALE GENOMIC DNA]</scope>
    <source>
        <strain evidence="1">G3</strain>
    </source>
</reference>
<dbReference type="VEuPathDB" id="TrichDB:TVAGG3_0512680"/>
<dbReference type="VEuPathDB" id="TrichDB:TVAG_297120"/>
<keyword evidence="2" id="KW-1185">Reference proteome</keyword>
<name>A2DRA7_TRIV3</name>
<dbReference type="RefSeq" id="XP_001329256.1">
    <property type="nucleotide sequence ID" value="XM_001329221.1"/>
</dbReference>
<dbReference type="Proteomes" id="UP000001542">
    <property type="component" value="Unassembled WGS sequence"/>
</dbReference>
<gene>
    <name evidence="1" type="ORF">TVAG_297120</name>
</gene>